<keyword evidence="2" id="KW-1185">Reference proteome</keyword>
<dbReference type="AlphaFoldDB" id="A0A3P2A0B6"/>
<protein>
    <submittedName>
        <fullName evidence="1">Uncharacterized protein</fullName>
    </submittedName>
</protein>
<proteinExistence type="predicted"/>
<gene>
    <name evidence="1" type="ORF">EII21_10705</name>
</gene>
<name>A0A3P2A0B6_9NEIS</name>
<reference evidence="1 2" key="1">
    <citation type="submission" date="2018-11" db="EMBL/GenBank/DDBJ databases">
        <title>Genomes From Bacteria Associated with the Canine Oral Cavity: a Test Case for Automated Genome-Based Taxonomic Assignment.</title>
        <authorList>
            <person name="Coil D.A."/>
            <person name="Jospin G."/>
            <person name="Darling A.E."/>
            <person name="Wallis C."/>
            <person name="Davis I.J."/>
            <person name="Harris S."/>
            <person name="Eisen J.A."/>
            <person name="Holcombe L.J."/>
            <person name="O'Flynn C."/>
        </authorList>
    </citation>
    <scope>NUCLEOTIDE SEQUENCE [LARGE SCALE GENOMIC DNA]</scope>
    <source>
        <strain evidence="1 2">COT-280</strain>
    </source>
</reference>
<dbReference type="EMBL" id="RQYC01000031">
    <property type="protein sequence ID" value="RRD88841.1"/>
    <property type="molecule type" value="Genomic_DNA"/>
</dbReference>
<organism evidence="1 2">
    <name type="scientific">Conchiformibius steedae</name>
    <dbReference type="NCBI Taxonomy" id="153493"/>
    <lineage>
        <taxon>Bacteria</taxon>
        <taxon>Pseudomonadati</taxon>
        <taxon>Pseudomonadota</taxon>
        <taxon>Betaproteobacteria</taxon>
        <taxon>Neisseriales</taxon>
        <taxon>Neisseriaceae</taxon>
        <taxon>Conchiformibius</taxon>
    </lineage>
</organism>
<sequence length="197" mass="22979">MIKYYHDIFGEKIMQFRIMGKRIQCLRSHYNPKKKMGEQKLIASIDANIEKLPDDLSVLSALTQDELKQFEQWLEKRKTKQDLENAQNIIDNAPALLADILQAIKNNPTFFTNEKALRLASVLQELETVLKPFGLCETVEKKQQTKSIFADFKKEILELKKQDKTVNEILAYLQEKAPNLANDMTYNGLRSYIRRQK</sequence>
<accession>A0A3P2A0B6</accession>
<dbReference type="Proteomes" id="UP000269923">
    <property type="component" value="Unassembled WGS sequence"/>
</dbReference>
<evidence type="ECO:0000313" key="2">
    <source>
        <dbReference type="Proteomes" id="UP000269923"/>
    </source>
</evidence>
<comment type="caution">
    <text evidence="1">The sequence shown here is derived from an EMBL/GenBank/DDBJ whole genome shotgun (WGS) entry which is preliminary data.</text>
</comment>
<dbReference type="RefSeq" id="WP_124796330.1">
    <property type="nucleotide sequence ID" value="NZ_RQYC01000031.1"/>
</dbReference>
<evidence type="ECO:0000313" key="1">
    <source>
        <dbReference type="EMBL" id="RRD88841.1"/>
    </source>
</evidence>